<proteinExistence type="predicted"/>
<evidence type="ECO:0000313" key="3">
    <source>
        <dbReference type="Proteomes" id="UP000278756"/>
    </source>
</evidence>
<accession>A0A3G9GAS5</accession>
<keyword evidence="1" id="KW-1133">Transmembrane helix</keyword>
<feature type="transmembrane region" description="Helical" evidence="1">
    <location>
        <begin position="49"/>
        <end position="72"/>
    </location>
</feature>
<protein>
    <submittedName>
        <fullName evidence="2">Uncharacterized protein</fullName>
    </submittedName>
</protein>
<keyword evidence="1" id="KW-0472">Membrane</keyword>
<gene>
    <name evidence="2" type="ORF">EM6_2201</name>
</gene>
<dbReference type="Proteomes" id="UP000278756">
    <property type="component" value="Chromosome 2"/>
</dbReference>
<evidence type="ECO:0000256" key="1">
    <source>
        <dbReference type="SAM" id="Phobius"/>
    </source>
</evidence>
<reference evidence="3" key="2">
    <citation type="journal article" date="2017" name="Plant Physiol. Biochem.">
        <title>Differential oxidative and antioxidative response of duckweed Lemna minor toward plant growth promoting/inhibiting bacteria.</title>
        <authorList>
            <person name="Ishizawa H."/>
            <person name="Kuroda M."/>
            <person name="Morikawa M."/>
            <person name="Ike M."/>
        </authorList>
    </citation>
    <scope>NUCLEOTIDE SEQUENCE [LARGE SCALE GENOMIC DNA]</scope>
    <source>
        <strain evidence="3">M6</strain>
    </source>
</reference>
<sequence length="77" mass="8210">MAAALVGLFIFLNWQVMDFVGKALQQDAKLLAASQFNGVYKALITPEVVMALITATAVQLGAAIITIVGYLFPKPRG</sequence>
<keyword evidence="1" id="KW-0812">Transmembrane</keyword>
<name>A0A3G9GAS5_9CAUL</name>
<evidence type="ECO:0000313" key="2">
    <source>
        <dbReference type="EMBL" id="BBF81599.1"/>
    </source>
</evidence>
<reference evidence="3" key="1">
    <citation type="journal article" date="2017" name="Biotechnol. Biofuels">
        <title>Evaluation of environmental bacterial communities as a factor affecting the growth of duckweed Lemna minor.</title>
        <authorList>
            <person name="Ishizawa H."/>
            <person name="Kuroda M."/>
            <person name="Morikawa M."/>
            <person name="Ike M."/>
        </authorList>
    </citation>
    <scope>NUCLEOTIDE SEQUENCE [LARGE SCALE GENOMIC DNA]</scope>
    <source>
        <strain evidence="3">M6</strain>
    </source>
</reference>
<organism evidence="2 3">
    <name type="scientific">Asticcacaulis excentricus</name>
    <dbReference type="NCBI Taxonomy" id="78587"/>
    <lineage>
        <taxon>Bacteria</taxon>
        <taxon>Pseudomonadati</taxon>
        <taxon>Pseudomonadota</taxon>
        <taxon>Alphaproteobacteria</taxon>
        <taxon>Caulobacterales</taxon>
        <taxon>Caulobacteraceae</taxon>
        <taxon>Asticcacaulis</taxon>
    </lineage>
</organism>
<dbReference type="AlphaFoldDB" id="A0A3G9GAS5"/>
<dbReference type="EMBL" id="AP018828">
    <property type="protein sequence ID" value="BBF81599.1"/>
    <property type="molecule type" value="Genomic_DNA"/>
</dbReference>